<name>A0A7Z9DZQ5_9CYAN</name>
<keyword evidence="1 2" id="KW-0597">Phosphoprotein</keyword>
<dbReference type="GO" id="GO:0000160">
    <property type="term" value="P:phosphorelay signal transduction system"/>
    <property type="evidence" value="ECO:0007669"/>
    <property type="project" value="InterPro"/>
</dbReference>
<dbReference type="Gene3D" id="3.40.50.2300">
    <property type="match status" value="1"/>
</dbReference>
<dbReference type="Pfam" id="PF00072">
    <property type="entry name" value="Response_reg"/>
    <property type="match status" value="1"/>
</dbReference>
<evidence type="ECO:0000313" key="4">
    <source>
        <dbReference type="EMBL" id="VXD15336.1"/>
    </source>
</evidence>
<feature type="domain" description="Response regulatory" evidence="3">
    <location>
        <begin position="10"/>
        <end position="125"/>
    </location>
</feature>
<dbReference type="SMART" id="SM00448">
    <property type="entry name" value="REC"/>
    <property type="match status" value="1"/>
</dbReference>
<evidence type="ECO:0000259" key="3">
    <source>
        <dbReference type="PROSITE" id="PS50110"/>
    </source>
</evidence>
<sequence length="135" mass="15139">MCTSVKSQLTVLAVDDSIPVQRLIKRILEKHYQVIFANDTIQALAALHKHSIDLMLLDISMPGMDGLELCRVLRGLPNFNHLPIVMLTSRNGARDEVEGRLSGATEYLTKPFSEEELLHTIGKILHQTVSLMSEF</sequence>
<dbReference type="InterPro" id="IPR050595">
    <property type="entry name" value="Bact_response_regulator"/>
</dbReference>
<feature type="modified residue" description="4-aspartylphosphate" evidence="2">
    <location>
        <position position="58"/>
    </location>
</feature>
<dbReference type="EMBL" id="CZCS02000024">
    <property type="protein sequence ID" value="VXD15336.1"/>
    <property type="molecule type" value="Genomic_DNA"/>
</dbReference>
<dbReference type="PANTHER" id="PTHR44591:SF3">
    <property type="entry name" value="RESPONSE REGULATORY DOMAIN-CONTAINING PROTEIN"/>
    <property type="match status" value="1"/>
</dbReference>
<dbReference type="SUPFAM" id="SSF52172">
    <property type="entry name" value="CheY-like"/>
    <property type="match status" value="1"/>
</dbReference>
<protein>
    <submittedName>
        <fullName evidence="4">Response regulator receiver protein</fullName>
    </submittedName>
</protein>
<keyword evidence="5" id="KW-1185">Reference proteome</keyword>
<dbReference type="InterPro" id="IPR011006">
    <property type="entry name" value="CheY-like_superfamily"/>
</dbReference>
<accession>A0A7Z9DZQ5</accession>
<evidence type="ECO:0000256" key="1">
    <source>
        <dbReference type="ARBA" id="ARBA00022553"/>
    </source>
</evidence>
<proteinExistence type="predicted"/>
<gene>
    <name evidence="4" type="ORF">PL9631_120068</name>
</gene>
<dbReference type="OrthoDB" id="524459at2"/>
<reference evidence="4" key="1">
    <citation type="submission" date="2019-10" db="EMBL/GenBank/DDBJ databases">
        <authorList>
            <consortium name="Genoscope - CEA"/>
            <person name="William W."/>
        </authorList>
    </citation>
    <scope>NUCLEOTIDE SEQUENCE [LARGE SCALE GENOMIC DNA]</scope>
    <source>
        <strain evidence="4">BBR_PRJEB10994</strain>
    </source>
</reference>
<dbReference type="AlphaFoldDB" id="A0A7Z9DZQ5"/>
<dbReference type="RefSeq" id="WP_083616326.1">
    <property type="nucleotide sequence ID" value="NZ_LR734982.1"/>
</dbReference>
<evidence type="ECO:0000313" key="5">
    <source>
        <dbReference type="Proteomes" id="UP000182190"/>
    </source>
</evidence>
<dbReference type="InterPro" id="IPR001789">
    <property type="entry name" value="Sig_transdc_resp-reg_receiver"/>
</dbReference>
<comment type="caution">
    <text evidence="4">The sequence shown here is derived from an EMBL/GenBank/DDBJ whole genome shotgun (WGS) entry which is preliminary data.</text>
</comment>
<organism evidence="4 5">
    <name type="scientific">Planktothrix paucivesiculata PCC 9631</name>
    <dbReference type="NCBI Taxonomy" id="671071"/>
    <lineage>
        <taxon>Bacteria</taxon>
        <taxon>Bacillati</taxon>
        <taxon>Cyanobacteriota</taxon>
        <taxon>Cyanophyceae</taxon>
        <taxon>Oscillatoriophycideae</taxon>
        <taxon>Oscillatoriales</taxon>
        <taxon>Microcoleaceae</taxon>
        <taxon>Planktothrix</taxon>
    </lineage>
</organism>
<dbReference type="PANTHER" id="PTHR44591">
    <property type="entry name" value="STRESS RESPONSE REGULATOR PROTEIN 1"/>
    <property type="match status" value="1"/>
</dbReference>
<dbReference type="PROSITE" id="PS50110">
    <property type="entry name" value="RESPONSE_REGULATORY"/>
    <property type="match status" value="1"/>
</dbReference>
<evidence type="ECO:0000256" key="2">
    <source>
        <dbReference type="PROSITE-ProRule" id="PRU00169"/>
    </source>
</evidence>
<dbReference type="Proteomes" id="UP000182190">
    <property type="component" value="Unassembled WGS sequence"/>
</dbReference>